<evidence type="ECO:0000313" key="2">
    <source>
        <dbReference type="Proteomes" id="UP000250266"/>
    </source>
</evidence>
<organism evidence="1 2">
    <name type="scientific">Lepidopterella palustris CBS 459.81</name>
    <dbReference type="NCBI Taxonomy" id="1314670"/>
    <lineage>
        <taxon>Eukaryota</taxon>
        <taxon>Fungi</taxon>
        <taxon>Dikarya</taxon>
        <taxon>Ascomycota</taxon>
        <taxon>Pezizomycotina</taxon>
        <taxon>Dothideomycetes</taxon>
        <taxon>Pleosporomycetidae</taxon>
        <taxon>Mytilinidiales</taxon>
        <taxon>Argynnaceae</taxon>
        <taxon>Lepidopterella</taxon>
    </lineage>
</organism>
<name>A0A8E2J8H5_9PEZI</name>
<dbReference type="EMBL" id="KV745898">
    <property type="protein sequence ID" value="OCK73202.1"/>
    <property type="molecule type" value="Genomic_DNA"/>
</dbReference>
<gene>
    <name evidence="1" type="ORF">K432DRAFT_399040</name>
</gene>
<accession>A0A8E2J8H5</accession>
<keyword evidence="2" id="KW-1185">Reference proteome</keyword>
<reference evidence="1 2" key="1">
    <citation type="journal article" date="2016" name="Nat. Commun.">
        <title>Ectomycorrhizal ecology is imprinted in the genome of the dominant symbiotic fungus Cenococcum geophilum.</title>
        <authorList>
            <consortium name="DOE Joint Genome Institute"/>
            <person name="Peter M."/>
            <person name="Kohler A."/>
            <person name="Ohm R.A."/>
            <person name="Kuo A."/>
            <person name="Krutzmann J."/>
            <person name="Morin E."/>
            <person name="Arend M."/>
            <person name="Barry K.W."/>
            <person name="Binder M."/>
            <person name="Choi C."/>
            <person name="Clum A."/>
            <person name="Copeland A."/>
            <person name="Grisel N."/>
            <person name="Haridas S."/>
            <person name="Kipfer T."/>
            <person name="LaButti K."/>
            <person name="Lindquist E."/>
            <person name="Lipzen A."/>
            <person name="Maire R."/>
            <person name="Meier B."/>
            <person name="Mihaltcheva S."/>
            <person name="Molinier V."/>
            <person name="Murat C."/>
            <person name="Poggeler S."/>
            <person name="Quandt C.A."/>
            <person name="Sperisen C."/>
            <person name="Tritt A."/>
            <person name="Tisserant E."/>
            <person name="Crous P.W."/>
            <person name="Henrissat B."/>
            <person name="Nehls U."/>
            <person name="Egli S."/>
            <person name="Spatafora J.W."/>
            <person name="Grigoriev I.V."/>
            <person name="Martin F.M."/>
        </authorList>
    </citation>
    <scope>NUCLEOTIDE SEQUENCE [LARGE SCALE GENOMIC DNA]</scope>
    <source>
        <strain evidence="1 2">CBS 459.81</strain>
    </source>
</reference>
<protein>
    <submittedName>
        <fullName evidence="1">Uncharacterized protein</fullName>
    </submittedName>
</protein>
<sequence>MAFERADDMPMTFLQGIVPATRKVIYLSVFGSIYPTRKRKGNACHRLQQLFCAVSDSLVQSMPDNVHVTTAMNDEIPTEFCFPPPPRFPVAHHGHAHSTLPYAMDAPRAYQNLSHELGFPGNGWDPSRPVPSFTQKADGGFAEIETAVATI</sequence>
<dbReference type="AlphaFoldDB" id="A0A8E2J8H5"/>
<dbReference type="Proteomes" id="UP000250266">
    <property type="component" value="Unassembled WGS sequence"/>
</dbReference>
<evidence type="ECO:0000313" key="1">
    <source>
        <dbReference type="EMBL" id="OCK73202.1"/>
    </source>
</evidence>
<proteinExistence type="predicted"/>